<dbReference type="Proteomes" id="UP000334340">
    <property type="component" value="Unassembled WGS sequence"/>
</dbReference>
<evidence type="ECO:0000313" key="1">
    <source>
        <dbReference type="EMBL" id="VUZ85495.1"/>
    </source>
</evidence>
<gene>
    <name evidence="1" type="ORF">MELA_01880</name>
</gene>
<organism evidence="1 2">
    <name type="scientific">Candidatus Methylomirabilis lanthanidiphila</name>
    <dbReference type="NCBI Taxonomy" id="2211376"/>
    <lineage>
        <taxon>Bacteria</taxon>
        <taxon>Candidatus Methylomirabilota</taxon>
        <taxon>Candidatus Methylomirabilia</taxon>
        <taxon>Candidatus Methylomirabilales</taxon>
        <taxon>Candidatus Methylomirabilaceae</taxon>
        <taxon>Candidatus Methylomirabilis</taxon>
    </lineage>
</organism>
<dbReference type="EMBL" id="CABIKM010000026">
    <property type="protein sequence ID" value="VUZ85495.1"/>
    <property type="molecule type" value="Genomic_DNA"/>
</dbReference>
<keyword evidence="2" id="KW-1185">Reference proteome</keyword>
<accession>A0A564ZJJ5</accession>
<reference evidence="1 2" key="1">
    <citation type="submission" date="2019-07" db="EMBL/GenBank/DDBJ databases">
        <authorList>
            <person name="Cremers G."/>
        </authorList>
    </citation>
    <scope>NUCLEOTIDE SEQUENCE [LARGE SCALE GENOMIC DNA]</scope>
</reference>
<dbReference type="AlphaFoldDB" id="A0A564ZJJ5"/>
<evidence type="ECO:0000313" key="2">
    <source>
        <dbReference type="Proteomes" id="UP000334340"/>
    </source>
</evidence>
<protein>
    <submittedName>
        <fullName evidence="1">Uncharacterized protein</fullName>
    </submittedName>
</protein>
<name>A0A564ZJJ5_9BACT</name>
<proteinExistence type="predicted"/>
<sequence length="38" mass="4398">MRSLAADPFEHIFCHAYHTLLIERHGYTILKNAIQESA</sequence>